<evidence type="ECO:0000313" key="2">
    <source>
        <dbReference type="Proteomes" id="UP000805704"/>
    </source>
</evidence>
<accession>A0ACB7FH89</accession>
<dbReference type="Proteomes" id="UP000805704">
    <property type="component" value="Chromosome 11"/>
</dbReference>
<sequence length="296" mass="33877">MHITMCPRQESALELQWMYYELCVLVCDTVHRLHVLAVVSSLLPLTASQRLLRSLFQGQPFSIQLTEEDRATCDDEGQRDELVPQTDTGQQAQRDERQQHVAGELQKATEVRLQPWSPYTPNTPRQVPAFSSEGSSYVAALTLEPLPRLVRPRQRSNRTTISYLKPAGRYQVYPVHLQTRPPTGVPAASPIYVPATTGQVPAFGREGSSYIVVGYVLVPYQPVNTLSIIHQQLSSVNMTCVTWEKETKERKERQWAVEERKAQVAEHRLFLEHQSLRAQEIRDKNMELKYGTDQRR</sequence>
<organism evidence="1 2">
    <name type="scientific">Nibea albiflora</name>
    <name type="common">Yellow drum</name>
    <name type="synonym">Corvina albiflora</name>
    <dbReference type="NCBI Taxonomy" id="240163"/>
    <lineage>
        <taxon>Eukaryota</taxon>
        <taxon>Metazoa</taxon>
        <taxon>Chordata</taxon>
        <taxon>Craniata</taxon>
        <taxon>Vertebrata</taxon>
        <taxon>Euteleostomi</taxon>
        <taxon>Actinopterygii</taxon>
        <taxon>Neopterygii</taxon>
        <taxon>Teleostei</taxon>
        <taxon>Neoteleostei</taxon>
        <taxon>Acanthomorphata</taxon>
        <taxon>Eupercaria</taxon>
        <taxon>Sciaenidae</taxon>
        <taxon>Nibea</taxon>
    </lineage>
</organism>
<proteinExistence type="predicted"/>
<protein>
    <submittedName>
        <fullName evidence="1">Uncharacterized protein</fullName>
    </submittedName>
</protein>
<keyword evidence="2" id="KW-1185">Reference proteome</keyword>
<reference evidence="1" key="1">
    <citation type="submission" date="2020-04" db="EMBL/GenBank/DDBJ databases">
        <title>A chromosome-scale assembly and high-density genetic map of the yellow drum (Nibea albiflora) genome.</title>
        <authorList>
            <person name="Xu D."/>
            <person name="Zhang W."/>
            <person name="Chen R."/>
            <person name="Tan P."/>
            <person name="Wang L."/>
            <person name="Song H."/>
            <person name="Tian L."/>
            <person name="Zhu Q."/>
            <person name="Wang B."/>
        </authorList>
    </citation>
    <scope>NUCLEOTIDE SEQUENCE</scope>
    <source>
        <strain evidence="1">ZJHYS-2018</strain>
    </source>
</reference>
<name>A0ACB7FH89_NIBAL</name>
<gene>
    <name evidence="1" type="ORF">GBF38_021879</name>
</gene>
<evidence type="ECO:0000313" key="1">
    <source>
        <dbReference type="EMBL" id="KAG8013486.1"/>
    </source>
</evidence>
<dbReference type="EMBL" id="CM024799">
    <property type="protein sequence ID" value="KAG8013486.1"/>
    <property type="molecule type" value="Genomic_DNA"/>
</dbReference>
<comment type="caution">
    <text evidence="1">The sequence shown here is derived from an EMBL/GenBank/DDBJ whole genome shotgun (WGS) entry which is preliminary data.</text>
</comment>